<proteinExistence type="predicted"/>
<dbReference type="Pfam" id="PF25601">
    <property type="entry name" value="AAA_lid_14"/>
    <property type="match status" value="1"/>
</dbReference>
<dbReference type="InterPro" id="IPR002078">
    <property type="entry name" value="Sigma_54_int"/>
</dbReference>
<protein>
    <submittedName>
        <fullName evidence="7">Sigma-54-dependent Fis family transcriptional regulator</fullName>
    </submittedName>
</protein>
<accession>A0A956SBS6</accession>
<dbReference type="InterPro" id="IPR002197">
    <property type="entry name" value="HTH_Fis"/>
</dbReference>
<dbReference type="SMART" id="SM00382">
    <property type="entry name" value="AAA"/>
    <property type="match status" value="1"/>
</dbReference>
<dbReference type="Gene3D" id="1.10.8.60">
    <property type="match status" value="1"/>
</dbReference>
<evidence type="ECO:0000256" key="3">
    <source>
        <dbReference type="ARBA" id="ARBA00023015"/>
    </source>
</evidence>
<dbReference type="GO" id="GO:0005524">
    <property type="term" value="F:ATP binding"/>
    <property type="evidence" value="ECO:0007669"/>
    <property type="project" value="UniProtKB-KW"/>
</dbReference>
<dbReference type="Gene3D" id="1.10.10.60">
    <property type="entry name" value="Homeodomain-like"/>
    <property type="match status" value="1"/>
</dbReference>
<dbReference type="InterPro" id="IPR027417">
    <property type="entry name" value="P-loop_NTPase"/>
</dbReference>
<gene>
    <name evidence="7" type="ORF">KDA27_02705</name>
</gene>
<keyword evidence="1" id="KW-0547">Nucleotide-binding</keyword>
<dbReference type="InterPro" id="IPR025943">
    <property type="entry name" value="Sigma_54_int_dom_ATP-bd_2"/>
</dbReference>
<dbReference type="SUPFAM" id="SSF46689">
    <property type="entry name" value="Homeodomain-like"/>
    <property type="match status" value="1"/>
</dbReference>
<dbReference type="PROSITE" id="PS00675">
    <property type="entry name" value="SIGMA54_INTERACT_1"/>
    <property type="match status" value="1"/>
</dbReference>
<evidence type="ECO:0000256" key="1">
    <source>
        <dbReference type="ARBA" id="ARBA00022741"/>
    </source>
</evidence>
<dbReference type="PROSITE" id="PS00676">
    <property type="entry name" value="SIGMA54_INTERACT_2"/>
    <property type="match status" value="1"/>
</dbReference>
<keyword evidence="2" id="KW-0067">ATP-binding</keyword>
<dbReference type="FunFam" id="3.40.50.300:FF:000006">
    <property type="entry name" value="DNA-binding transcriptional regulator NtrC"/>
    <property type="match status" value="1"/>
</dbReference>
<dbReference type="PRINTS" id="PR01590">
    <property type="entry name" value="HTHFIS"/>
</dbReference>
<dbReference type="Pfam" id="PF00158">
    <property type="entry name" value="Sigma54_activat"/>
    <property type="match status" value="1"/>
</dbReference>
<dbReference type="InterPro" id="IPR003593">
    <property type="entry name" value="AAA+_ATPase"/>
</dbReference>
<dbReference type="Proteomes" id="UP000739538">
    <property type="component" value="Unassembled WGS sequence"/>
</dbReference>
<keyword evidence="5" id="KW-0804">Transcription</keyword>
<dbReference type="CDD" id="cd00009">
    <property type="entry name" value="AAA"/>
    <property type="match status" value="1"/>
</dbReference>
<dbReference type="InterPro" id="IPR009057">
    <property type="entry name" value="Homeodomain-like_sf"/>
</dbReference>
<dbReference type="Pfam" id="PF02954">
    <property type="entry name" value="HTH_8"/>
    <property type="match status" value="1"/>
</dbReference>
<dbReference type="PANTHER" id="PTHR32071">
    <property type="entry name" value="TRANSCRIPTIONAL REGULATORY PROTEIN"/>
    <property type="match status" value="1"/>
</dbReference>
<dbReference type="InterPro" id="IPR025662">
    <property type="entry name" value="Sigma_54_int_dom_ATP-bd_1"/>
</dbReference>
<evidence type="ECO:0000313" key="8">
    <source>
        <dbReference type="Proteomes" id="UP000739538"/>
    </source>
</evidence>
<dbReference type="AlphaFoldDB" id="A0A956SBS6"/>
<dbReference type="Gene3D" id="3.40.50.300">
    <property type="entry name" value="P-loop containing nucleotide triphosphate hydrolases"/>
    <property type="match status" value="1"/>
</dbReference>
<dbReference type="GO" id="GO:0043565">
    <property type="term" value="F:sequence-specific DNA binding"/>
    <property type="evidence" value="ECO:0007669"/>
    <property type="project" value="InterPro"/>
</dbReference>
<dbReference type="GO" id="GO:0006355">
    <property type="term" value="P:regulation of DNA-templated transcription"/>
    <property type="evidence" value="ECO:0007669"/>
    <property type="project" value="InterPro"/>
</dbReference>
<organism evidence="7 8">
    <name type="scientific">Eiseniibacteriota bacterium</name>
    <dbReference type="NCBI Taxonomy" id="2212470"/>
    <lineage>
        <taxon>Bacteria</taxon>
        <taxon>Candidatus Eiseniibacteriota</taxon>
    </lineage>
</organism>
<dbReference type="InterPro" id="IPR058031">
    <property type="entry name" value="AAA_lid_NorR"/>
</dbReference>
<evidence type="ECO:0000259" key="6">
    <source>
        <dbReference type="PROSITE" id="PS50045"/>
    </source>
</evidence>
<dbReference type="PROSITE" id="PS00688">
    <property type="entry name" value="SIGMA54_INTERACT_3"/>
    <property type="match status" value="1"/>
</dbReference>
<evidence type="ECO:0000256" key="5">
    <source>
        <dbReference type="ARBA" id="ARBA00023163"/>
    </source>
</evidence>
<sequence>MSESDEAKVYTDRSEITDEQSEYIVGASDKMKRVLHLAEKIAPTETTVLITGESGTGKEKIARFIHLNSARAGRPFVTVNAGAIPETLIESELFGHVRGAFTDARDRKRGLFELADGGTLFLDEIAETSPGVQIRLLRALQEREIRPVGGDTNLKVDVRIVAATNKDLREAMADGTFREDLFYRLNVFRIQLPPLRERREDIPFLAEYFLRLYCEKNRKKLEGFTDRALALLLNYAFPGNVRELENAVERSATLAEGTHVRPLDLPPEIAEGGLPMLTEGKVETFPDDLTLEELERRYIQRVLDRKSGNMTHAAKSLGISRSTLWRKVSKYGLRVD</sequence>
<name>A0A956SBS6_UNCEI</name>
<evidence type="ECO:0000256" key="4">
    <source>
        <dbReference type="ARBA" id="ARBA00023125"/>
    </source>
</evidence>
<dbReference type="SUPFAM" id="SSF52540">
    <property type="entry name" value="P-loop containing nucleoside triphosphate hydrolases"/>
    <property type="match status" value="1"/>
</dbReference>
<keyword evidence="3" id="KW-0805">Transcription regulation</keyword>
<dbReference type="InterPro" id="IPR025944">
    <property type="entry name" value="Sigma_54_int_dom_CS"/>
</dbReference>
<keyword evidence="4" id="KW-0238">DNA-binding</keyword>
<feature type="domain" description="Sigma-54 factor interaction" evidence="6">
    <location>
        <begin position="24"/>
        <end position="253"/>
    </location>
</feature>
<dbReference type="PANTHER" id="PTHR32071:SF113">
    <property type="entry name" value="ALGINATE BIOSYNTHESIS TRANSCRIPTIONAL REGULATORY PROTEIN ALGB"/>
    <property type="match status" value="1"/>
</dbReference>
<evidence type="ECO:0000256" key="2">
    <source>
        <dbReference type="ARBA" id="ARBA00022840"/>
    </source>
</evidence>
<comment type="caution">
    <text evidence="7">The sequence shown here is derived from an EMBL/GenBank/DDBJ whole genome shotgun (WGS) entry which is preliminary data.</text>
</comment>
<dbReference type="PROSITE" id="PS50045">
    <property type="entry name" value="SIGMA54_INTERACT_4"/>
    <property type="match status" value="1"/>
</dbReference>
<evidence type="ECO:0000313" key="7">
    <source>
        <dbReference type="EMBL" id="MCA9754686.1"/>
    </source>
</evidence>
<dbReference type="EMBL" id="JAGQHS010000007">
    <property type="protein sequence ID" value="MCA9754686.1"/>
    <property type="molecule type" value="Genomic_DNA"/>
</dbReference>
<reference evidence="7" key="1">
    <citation type="submission" date="2020-04" db="EMBL/GenBank/DDBJ databases">
        <authorList>
            <person name="Zhang T."/>
        </authorList>
    </citation>
    <scope>NUCLEOTIDE SEQUENCE</scope>
    <source>
        <strain evidence="7">HKST-UBA02</strain>
    </source>
</reference>
<reference evidence="7" key="2">
    <citation type="journal article" date="2021" name="Microbiome">
        <title>Successional dynamics and alternative stable states in a saline activated sludge microbial community over 9 years.</title>
        <authorList>
            <person name="Wang Y."/>
            <person name="Ye J."/>
            <person name="Ju F."/>
            <person name="Liu L."/>
            <person name="Boyd J.A."/>
            <person name="Deng Y."/>
            <person name="Parks D.H."/>
            <person name="Jiang X."/>
            <person name="Yin X."/>
            <person name="Woodcroft B.J."/>
            <person name="Tyson G.W."/>
            <person name="Hugenholtz P."/>
            <person name="Polz M.F."/>
            <person name="Zhang T."/>
        </authorList>
    </citation>
    <scope>NUCLEOTIDE SEQUENCE</scope>
    <source>
        <strain evidence="7">HKST-UBA02</strain>
    </source>
</reference>